<name>A0A7X9RYZ6_9BACT</name>
<organism evidence="7 8">
    <name type="scientific">Flammeovirga aprica JL-4</name>
    <dbReference type="NCBI Taxonomy" id="694437"/>
    <lineage>
        <taxon>Bacteria</taxon>
        <taxon>Pseudomonadati</taxon>
        <taxon>Bacteroidota</taxon>
        <taxon>Cytophagia</taxon>
        <taxon>Cytophagales</taxon>
        <taxon>Flammeovirgaceae</taxon>
        <taxon>Flammeovirga</taxon>
    </lineage>
</organism>
<accession>A0A7X9RYZ6</accession>
<protein>
    <submittedName>
        <fullName evidence="7">GtrA family protein</fullName>
    </submittedName>
</protein>
<proteinExistence type="predicted"/>
<feature type="transmembrane region" description="Helical" evidence="5">
    <location>
        <begin position="134"/>
        <end position="153"/>
    </location>
</feature>
<dbReference type="InterPro" id="IPR007267">
    <property type="entry name" value="GtrA_DPMS_TM"/>
</dbReference>
<feature type="transmembrane region" description="Helical" evidence="5">
    <location>
        <begin position="103"/>
        <end position="122"/>
    </location>
</feature>
<comment type="subcellular location">
    <subcellularLocation>
        <location evidence="1">Membrane</location>
        <topology evidence="1">Multi-pass membrane protein</topology>
    </subcellularLocation>
</comment>
<dbReference type="AlphaFoldDB" id="A0A7X9RYZ6"/>
<keyword evidence="3 5" id="KW-1133">Transmembrane helix</keyword>
<dbReference type="GO" id="GO:0000271">
    <property type="term" value="P:polysaccharide biosynthetic process"/>
    <property type="evidence" value="ECO:0007669"/>
    <property type="project" value="InterPro"/>
</dbReference>
<evidence type="ECO:0000259" key="6">
    <source>
        <dbReference type="Pfam" id="PF04138"/>
    </source>
</evidence>
<sequence>MQDTIIRIIDFFHRPFEKFIPIKTFRYAAIGGGNMALDLVLYYLIFHYVLDQKNVDFGLFVMSSHIAALFMVYPITLTSGFFLQKYITFQDSNLKGWVQFFRYFQVSIGSIFINYILMKVFVDMMHFYPTPSKLLTTIVAVIFAYISQHFYTFKTTKAE</sequence>
<dbReference type="EMBL" id="JABANE010000093">
    <property type="protein sequence ID" value="NME71301.1"/>
    <property type="molecule type" value="Genomic_DNA"/>
</dbReference>
<dbReference type="Proteomes" id="UP000576082">
    <property type="component" value="Unassembled WGS sequence"/>
</dbReference>
<dbReference type="Pfam" id="PF04138">
    <property type="entry name" value="GtrA_DPMS_TM"/>
    <property type="match status" value="1"/>
</dbReference>
<evidence type="ECO:0000256" key="4">
    <source>
        <dbReference type="ARBA" id="ARBA00023136"/>
    </source>
</evidence>
<evidence type="ECO:0000313" key="7">
    <source>
        <dbReference type="EMBL" id="NME71301.1"/>
    </source>
</evidence>
<keyword evidence="8" id="KW-1185">Reference proteome</keyword>
<dbReference type="GO" id="GO:0016020">
    <property type="term" value="C:membrane"/>
    <property type="evidence" value="ECO:0007669"/>
    <property type="project" value="UniProtKB-SubCell"/>
</dbReference>
<comment type="caution">
    <text evidence="7">The sequence shown here is derived from an EMBL/GenBank/DDBJ whole genome shotgun (WGS) entry which is preliminary data.</text>
</comment>
<evidence type="ECO:0000256" key="1">
    <source>
        <dbReference type="ARBA" id="ARBA00004141"/>
    </source>
</evidence>
<keyword evidence="2 5" id="KW-0812">Transmembrane</keyword>
<dbReference type="RefSeq" id="WP_169659518.1">
    <property type="nucleotide sequence ID" value="NZ_JABANE010000093.1"/>
</dbReference>
<feature type="transmembrane region" description="Helical" evidence="5">
    <location>
        <begin position="57"/>
        <end position="83"/>
    </location>
</feature>
<evidence type="ECO:0000256" key="3">
    <source>
        <dbReference type="ARBA" id="ARBA00022989"/>
    </source>
</evidence>
<feature type="transmembrane region" description="Helical" evidence="5">
    <location>
        <begin position="24"/>
        <end position="45"/>
    </location>
</feature>
<evidence type="ECO:0000256" key="2">
    <source>
        <dbReference type="ARBA" id="ARBA00022692"/>
    </source>
</evidence>
<reference evidence="7 8" key="1">
    <citation type="submission" date="2020-04" db="EMBL/GenBank/DDBJ databases">
        <title>Flammeovirga sp. SR4, a novel species isolated from seawater.</title>
        <authorList>
            <person name="Wang X."/>
        </authorList>
    </citation>
    <scope>NUCLEOTIDE SEQUENCE [LARGE SCALE GENOMIC DNA]</scope>
    <source>
        <strain evidence="7 8">ATCC 23126</strain>
    </source>
</reference>
<gene>
    <name evidence="7" type="ORF">HHU12_25270</name>
</gene>
<evidence type="ECO:0000313" key="8">
    <source>
        <dbReference type="Proteomes" id="UP000576082"/>
    </source>
</evidence>
<feature type="domain" description="GtrA/DPMS transmembrane" evidence="6">
    <location>
        <begin position="26"/>
        <end position="153"/>
    </location>
</feature>
<evidence type="ECO:0000256" key="5">
    <source>
        <dbReference type="SAM" id="Phobius"/>
    </source>
</evidence>
<keyword evidence="4 5" id="KW-0472">Membrane</keyword>